<proteinExistence type="inferred from homology"/>
<dbReference type="InterPro" id="IPR036388">
    <property type="entry name" value="WH-like_DNA-bd_sf"/>
</dbReference>
<comment type="similarity">
    <text evidence="2">In the C-terminal section; belongs to the class-I pyridoxal-phosphate-dependent aminotransferase family.</text>
</comment>
<evidence type="ECO:0000256" key="5">
    <source>
        <dbReference type="ARBA" id="ARBA00023015"/>
    </source>
</evidence>
<evidence type="ECO:0000256" key="3">
    <source>
        <dbReference type="ARBA" id="ARBA00022576"/>
    </source>
</evidence>
<keyword evidence="10" id="KW-1185">Reference proteome</keyword>
<name>A0ABZ2N5I7_9BACI</name>
<evidence type="ECO:0000256" key="2">
    <source>
        <dbReference type="ARBA" id="ARBA00005384"/>
    </source>
</evidence>
<keyword evidence="3 9" id="KW-0808">Transferase</keyword>
<keyword evidence="4" id="KW-0663">Pyridoxal phosphate</keyword>
<dbReference type="CDD" id="cd07377">
    <property type="entry name" value="WHTH_GntR"/>
    <property type="match status" value="1"/>
</dbReference>
<dbReference type="PANTHER" id="PTHR46577">
    <property type="entry name" value="HTH-TYPE TRANSCRIPTIONAL REGULATORY PROTEIN GABR"/>
    <property type="match status" value="1"/>
</dbReference>
<dbReference type="Gene3D" id="1.10.10.10">
    <property type="entry name" value="Winged helix-like DNA-binding domain superfamily/Winged helix DNA-binding domain"/>
    <property type="match status" value="1"/>
</dbReference>
<dbReference type="SUPFAM" id="SSF46785">
    <property type="entry name" value="Winged helix' DNA-binding domain"/>
    <property type="match status" value="1"/>
</dbReference>
<evidence type="ECO:0000256" key="1">
    <source>
        <dbReference type="ARBA" id="ARBA00001933"/>
    </source>
</evidence>
<gene>
    <name evidence="9" type="ORF">WDJ61_15705</name>
</gene>
<dbReference type="InterPro" id="IPR004839">
    <property type="entry name" value="Aminotransferase_I/II_large"/>
</dbReference>
<dbReference type="PROSITE" id="PS50949">
    <property type="entry name" value="HTH_GNTR"/>
    <property type="match status" value="1"/>
</dbReference>
<keyword evidence="7" id="KW-0804">Transcription</keyword>
<evidence type="ECO:0000256" key="6">
    <source>
        <dbReference type="ARBA" id="ARBA00023125"/>
    </source>
</evidence>
<dbReference type="Pfam" id="PF00392">
    <property type="entry name" value="GntR"/>
    <property type="match status" value="1"/>
</dbReference>
<evidence type="ECO:0000256" key="4">
    <source>
        <dbReference type="ARBA" id="ARBA00022898"/>
    </source>
</evidence>
<dbReference type="GO" id="GO:0008483">
    <property type="term" value="F:transaminase activity"/>
    <property type="evidence" value="ECO:0007669"/>
    <property type="project" value="UniProtKB-KW"/>
</dbReference>
<organism evidence="9 10">
    <name type="scientific">Bacillus kandeliae</name>
    <dbReference type="NCBI Taxonomy" id="3129297"/>
    <lineage>
        <taxon>Bacteria</taxon>
        <taxon>Bacillati</taxon>
        <taxon>Bacillota</taxon>
        <taxon>Bacilli</taxon>
        <taxon>Bacillales</taxon>
        <taxon>Bacillaceae</taxon>
        <taxon>Bacillus</taxon>
    </lineage>
</organism>
<dbReference type="InterPro" id="IPR000524">
    <property type="entry name" value="Tscrpt_reg_HTH_GntR"/>
</dbReference>
<dbReference type="SUPFAM" id="SSF53383">
    <property type="entry name" value="PLP-dependent transferases"/>
    <property type="match status" value="1"/>
</dbReference>
<dbReference type="InterPro" id="IPR015424">
    <property type="entry name" value="PyrdxlP-dep_Trfase"/>
</dbReference>
<dbReference type="SMART" id="SM00345">
    <property type="entry name" value="HTH_GNTR"/>
    <property type="match status" value="1"/>
</dbReference>
<dbReference type="Pfam" id="PF00155">
    <property type="entry name" value="Aminotran_1_2"/>
    <property type="match status" value="1"/>
</dbReference>
<protein>
    <submittedName>
        <fullName evidence="9">PLP-dependent aminotransferase family protein</fullName>
    </submittedName>
</protein>
<dbReference type="InterPro" id="IPR051446">
    <property type="entry name" value="HTH_trans_reg/aminotransferase"/>
</dbReference>
<dbReference type="EMBL" id="CP147404">
    <property type="protein sequence ID" value="WXB92656.1"/>
    <property type="molecule type" value="Genomic_DNA"/>
</dbReference>
<evidence type="ECO:0000313" key="9">
    <source>
        <dbReference type="EMBL" id="WXB92656.1"/>
    </source>
</evidence>
<dbReference type="Proteomes" id="UP001387364">
    <property type="component" value="Chromosome"/>
</dbReference>
<evidence type="ECO:0000256" key="7">
    <source>
        <dbReference type="ARBA" id="ARBA00023163"/>
    </source>
</evidence>
<comment type="cofactor">
    <cofactor evidence="1">
        <name>pyridoxal 5'-phosphate</name>
        <dbReference type="ChEBI" id="CHEBI:597326"/>
    </cofactor>
</comment>
<keyword evidence="3 9" id="KW-0032">Aminotransferase</keyword>
<dbReference type="InterPro" id="IPR015421">
    <property type="entry name" value="PyrdxlP-dep_Trfase_major"/>
</dbReference>
<feature type="domain" description="HTH gntR-type" evidence="8">
    <location>
        <begin position="12"/>
        <end position="80"/>
    </location>
</feature>
<dbReference type="InterPro" id="IPR036390">
    <property type="entry name" value="WH_DNA-bd_sf"/>
</dbReference>
<keyword evidence="5" id="KW-0805">Transcription regulation</keyword>
<keyword evidence="6" id="KW-0238">DNA-binding</keyword>
<dbReference type="CDD" id="cd00609">
    <property type="entry name" value="AAT_like"/>
    <property type="match status" value="1"/>
</dbReference>
<evidence type="ECO:0000313" key="10">
    <source>
        <dbReference type="Proteomes" id="UP001387364"/>
    </source>
</evidence>
<sequence length="460" mass="53417">MKHYLFSFSGNEPKYKQIYQQMKRLIENQYVKADEQLPSIRALAEWLHVSRNTTLIAYEQLVAEGYIRGEGRRGYFVNRFEPIFLNEHQPKLENKSETLNTVKIDFRAGGVDLEHFPLKKWRQLMNQTLQQKHSYLYGEHMGEMTLREQLASYLLQSRGIEVAPSEIMIGSSTQQLLLSIGLLLKPTHTHIILEDPGYNGALDVFRMLQYEIETMPVLPTGHQFHKLNSYESKLVYVTPSHQFPYGVSLSIQQRQALIQWAIERQGFIIEDDYDSEFRYEQQPFPALSALDRSRVIYIGNFAKSFLPGLRIAYMVLPPILQSSFQATVGLFENNASLLHQQAMASFIKEGEWTRHIKRMRNVYKQKMQLLISELQQAFGDQITVIGEKSGLYVVIQLHTNKTETWLIQQAMEHGVKVYPTTPYFIESRTNEPLIQLGFSSLTFDEIVEGVQLLKRAWKVE</sequence>
<dbReference type="PANTHER" id="PTHR46577:SF1">
    <property type="entry name" value="HTH-TYPE TRANSCRIPTIONAL REGULATORY PROTEIN GABR"/>
    <property type="match status" value="1"/>
</dbReference>
<dbReference type="Gene3D" id="3.40.640.10">
    <property type="entry name" value="Type I PLP-dependent aspartate aminotransferase-like (Major domain)"/>
    <property type="match status" value="1"/>
</dbReference>
<reference evidence="9 10" key="1">
    <citation type="submission" date="2024-02" db="EMBL/GenBank/DDBJ databases">
        <title>Seven novel Bacillus-like species.</title>
        <authorList>
            <person name="Liu G."/>
        </authorList>
    </citation>
    <scope>NUCLEOTIDE SEQUENCE [LARGE SCALE GENOMIC DNA]</scope>
    <source>
        <strain evidence="9 10">FJAT-52991</strain>
    </source>
</reference>
<evidence type="ECO:0000259" key="8">
    <source>
        <dbReference type="PROSITE" id="PS50949"/>
    </source>
</evidence>
<accession>A0ABZ2N5I7</accession>
<dbReference type="RefSeq" id="WP_338751375.1">
    <property type="nucleotide sequence ID" value="NZ_CP147404.1"/>
</dbReference>